<comment type="caution">
    <text evidence="1">The sequence shown here is derived from an EMBL/GenBank/DDBJ whole genome shotgun (WGS) entry which is preliminary data.</text>
</comment>
<reference evidence="1" key="1">
    <citation type="submission" date="2022-07" db="EMBL/GenBank/DDBJ databases">
        <title>Genome Sequence of Leucocoprinus birnbaumii.</title>
        <authorList>
            <person name="Buettner E."/>
        </authorList>
    </citation>
    <scope>NUCLEOTIDE SEQUENCE</scope>
    <source>
        <strain evidence="1">VT141</strain>
    </source>
</reference>
<dbReference type="Proteomes" id="UP001213000">
    <property type="component" value="Unassembled WGS sequence"/>
</dbReference>
<keyword evidence="2" id="KW-1185">Reference proteome</keyword>
<gene>
    <name evidence="1" type="ORF">NP233_g12388</name>
</gene>
<name>A0AAD5YQ18_9AGAR</name>
<evidence type="ECO:0000313" key="1">
    <source>
        <dbReference type="EMBL" id="KAJ3554599.1"/>
    </source>
</evidence>
<sequence>MPGSTIADLGTETLSRIFWFATTPAGLWIANGDDSIYDLSPGPPLSDENTFFRLCGVCTRWRHIAHACSDIHVSITIGHFEHEVSADDLGFPWSRVRTLEAKDVSLDTACRFLTLCQNLVKVLIDYRTDLPGDDALVLDAPGIITMKSVQSLSLVASSSFDSDADEELNVPTSSLGALQSNVFGRFRFPALRSLRWDAPLPSDYSRVRDFFEGMTQIREFHCNPSSTRYCLDQYLDLFRNVTTLVMKVQETRNLQVRDLLQRMTIKPGFSGNLFPRLESLC</sequence>
<accession>A0AAD5YQ18</accession>
<proteinExistence type="predicted"/>
<dbReference type="EMBL" id="JANIEX010001770">
    <property type="protein sequence ID" value="KAJ3554599.1"/>
    <property type="molecule type" value="Genomic_DNA"/>
</dbReference>
<protein>
    <submittedName>
        <fullName evidence="1">Uncharacterized protein</fullName>
    </submittedName>
</protein>
<evidence type="ECO:0000313" key="2">
    <source>
        <dbReference type="Proteomes" id="UP001213000"/>
    </source>
</evidence>
<organism evidence="1 2">
    <name type="scientific">Leucocoprinus birnbaumii</name>
    <dbReference type="NCBI Taxonomy" id="56174"/>
    <lineage>
        <taxon>Eukaryota</taxon>
        <taxon>Fungi</taxon>
        <taxon>Dikarya</taxon>
        <taxon>Basidiomycota</taxon>
        <taxon>Agaricomycotina</taxon>
        <taxon>Agaricomycetes</taxon>
        <taxon>Agaricomycetidae</taxon>
        <taxon>Agaricales</taxon>
        <taxon>Agaricineae</taxon>
        <taxon>Agaricaceae</taxon>
        <taxon>Leucocoprinus</taxon>
    </lineage>
</organism>
<dbReference type="AlphaFoldDB" id="A0AAD5YQ18"/>